<dbReference type="RefSeq" id="WP_148398475.1">
    <property type="nucleotide sequence ID" value="NZ_JAOSHN010000001.1"/>
</dbReference>
<reference evidence="2" key="1">
    <citation type="submission" date="2022-09" db="EMBL/GenBank/DDBJ databases">
        <title>Culturomic study of gut microbiota in children with autism spectrum disorder.</title>
        <authorList>
            <person name="Efimov B.A."/>
            <person name="Chaplin A.V."/>
            <person name="Sokolova S.R."/>
            <person name="Pikina A.P."/>
            <person name="Korzhanova M."/>
            <person name="Belova V."/>
            <person name="Korostin D."/>
        </authorList>
    </citation>
    <scope>NUCLEOTIDE SEQUENCE</scope>
    <source>
        <strain evidence="2">ASD5510</strain>
    </source>
</reference>
<name>A0A9J6QM40_9FIRM</name>
<dbReference type="InterPro" id="IPR000873">
    <property type="entry name" value="AMP-dep_synth/lig_dom"/>
</dbReference>
<evidence type="ECO:0000259" key="1">
    <source>
        <dbReference type="Pfam" id="PF00501"/>
    </source>
</evidence>
<evidence type="ECO:0000313" key="3">
    <source>
        <dbReference type="EMBL" id="MCU7379514.1"/>
    </source>
</evidence>
<dbReference type="InterPro" id="IPR042099">
    <property type="entry name" value="ANL_N_sf"/>
</dbReference>
<organism evidence="2 4">
    <name type="scientific">Hominibacterium faecale</name>
    <dbReference type="NCBI Taxonomy" id="2839743"/>
    <lineage>
        <taxon>Bacteria</taxon>
        <taxon>Bacillati</taxon>
        <taxon>Bacillota</taxon>
        <taxon>Clostridia</taxon>
        <taxon>Peptostreptococcales</taxon>
        <taxon>Anaerovoracaceae</taxon>
        <taxon>Hominibacterium</taxon>
    </lineage>
</organism>
<dbReference type="PANTHER" id="PTHR43845:SF1">
    <property type="entry name" value="BLR5969 PROTEIN"/>
    <property type="match status" value="1"/>
</dbReference>
<dbReference type="PANTHER" id="PTHR43845">
    <property type="entry name" value="BLR5969 PROTEIN"/>
    <property type="match status" value="1"/>
</dbReference>
<feature type="domain" description="AMP-dependent synthetase/ligase" evidence="1">
    <location>
        <begin position="113"/>
        <end position="305"/>
    </location>
</feature>
<dbReference type="NCBIfam" id="NF045666">
    <property type="entry name" value="DVU1553_fam_AMP"/>
    <property type="match status" value="1"/>
</dbReference>
<comment type="caution">
    <text evidence="2">The sequence shown here is derived from an EMBL/GenBank/DDBJ whole genome shotgun (WGS) entry which is preliminary data.</text>
</comment>
<evidence type="ECO:0000313" key="4">
    <source>
        <dbReference type="Proteomes" id="UP001065549"/>
    </source>
</evidence>
<proteinExistence type="predicted"/>
<dbReference type="EMBL" id="JAOSHN010000001">
    <property type="protein sequence ID" value="MCU7376965.1"/>
    <property type="molecule type" value="Genomic_DNA"/>
</dbReference>
<dbReference type="Proteomes" id="UP001065549">
    <property type="component" value="Unassembled WGS sequence"/>
</dbReference>
<dbReference type="SUPFAM" id="SSF56801">
    <property type="entry name" value="Acetyl-CoA synthetase-like"/>
    <property type="match status" value="1"/>
</dbReference>
<protein>
    <submittedName>
        <fullName evidence="2">AMP-binding protein</fullName>
    </submittedName>
</protein>
<accession>A0A9J6QM40</accession>
<sequence length="358" mass="40024">MPDDAGSHVPEGGRTVGVGLVERYLDIWTARKLGVNTLTRDAIENYQLEKIKETINWAAKNSPFYGELYRGVTVETWEDFRRLPFTSPADVYERGMDMVCVAQSQISRIVTMDTSGTTGRPKRIYFTEEDQELTTDFFHNGMQLMVDSSDTVMILMPCRRPGSIGDLLKKGLERFHVRVIPYGLPDGSDDNLILAMMEQEQVTCAVALPTQLAALAEKAGGRRIPMGTVLLSAEYVSPESRRIIEKAWGCRIFEHYGMTEMGLGCAVSCPQLCGCHIRESDLYLEIIDPVTGQVVPDGEEGEVVFTTLTRKGMPFIRYRTGDWSSFLTQPCGCGSVLKRISRVGDRGVRKGAWKVNER</sequence>
<dbReference type="Pfam" id="PF00501">
    <property type="entry name" value="AMP-binding"/>
    <property type="match status" value="1"/>
</dbReference>
<gene>
    <name evidence="2" type="ORF">OBO34_01205</name>
    <name evidence="3" type="ORF">OBO34_14300</name>
</gene>
<dbReference type="Gene3D" id="3.40.50.12780">
    <property type="entry name" value="N-terminal domain of ligase-like"/>
    <property type="match status" value="1"/>
</dbReference>
<keyword evidence="4" id="KW-1185">Reference proteome</keyword>
<evidence type="ECO:0000313" key="2">
    <source>
        <dbReference type="EMBL" id="MCU7376965.1"/>
    </source>
</evidence>
<dbReference type="EMBL" id="JAOSHN010000005">
    <property type="protein sequence ID" value="MCU7379514.1"/>
    <property type="molecule type" value="Genomic_DNA"/>
</dbReference>
<dbReference type="AlphaFoldDB" id="A0A9J6QM40"/>